<dbReference type="PRINTS" id="PR00314">
    <property type="entry name" value="CLATHRINADPT"/>
</dbReference>
<protein>
    <submittedName>
        <fullName evidence="7">AP-2 complex MU subunit protein</fullName>
    </submittedName>
</protein>
<dbReference type="CDD" id="cd14838">
    <property type="entry name" value="AP4_Mu_N"/>
    <property type="match status" value="1"/>
</dbReference>
<dbReference type="OrthoDB" id="10259133at2759"/>
<dbReference type="EMBL" id="LRBS01000045">
    <property type="protein sequence ID" value="OII77182.1"/>
    <property type="molecule type" value="Genomic_DNA"/>
</dbReference>
<dbReference type="InterPro" id="IPR001392">
    <property type="entry name" value="Clathrin_mu"/>
</dbReference>
<dbReference type="Pfam" id="PF00928">
    <property type="entry name" value="Adap_comp_sub"/>
    <property type="match status" value="1"/>
</dbReference>
<proteinExistence type="inferred from homology"/>
<evidence type="ECO:0000256" key="3">
    <source>
        <dbReference type="ARBA" id="ARBA00022927"/>
    </source>
</evidence>
<dbReference type="GeneID" id="92366348"/>
<organism evidence="7 8">
    <name type="scientific">Cryptosporidium andersoni</name>
    <dbReference type="NCBI Taxonomy" id="117008"/>
    <lineage>
        <taxon>Eukaryota</taxon>
        <taxon>Sar</taxon>
        <taxon>Alveolata</taxon>
        <taxon>Apicomplexa</taxon>
        <taxon>Conoidasida</taxon>
        <taxon>Coccidia</taxon>
        <taxon>Eucoccidiorida</taxon>
        <taxon>Eimeriorina</taxon>
        <taxon>Cryptosporidiidae</taxon>
        <taxon>Cryptosporidium</taxon>
    </lineage>
</organism>
<comment type="subcellular location">
    <subcellularLocation>
        <location evidence="1">Endomembrane system</location>
    </subcellularLocation>
</comment>
<dbReference type="InterPro" id="IPR036168">
    <property type="entry name" value="AP2_Mu_C_sf"/>
</dbReference>
<dbReference type="GO" id="GO:0012505">
    <property type="term" value="C:endomembrane system"/>
    <property type="evidence" value="ECO:0007669"/>
    <property type="project" value="UniProtKB-SubCell"/>
</dbReference>
<dbReference type="Pfam" id="PF01217">
    <property type="entry name" value="Clat_adaptor_s"/>
    <property type="match status" value="1"/>
</dbReference>
<dbReference type="PANTHER" id="PTHR10529">
    <property type="entry name" value="AP COMPLEX SUBUNIT MU"/>
    <property type="match status" value="1"/>
</dbReference>
<comment type="caution">
    <text evidence="7">The sequence shown here is derived from an EMBL/GenBank/DDBJ whole genome shotgun (WGS) entry which is preliminary data.</text>
</comment>
<name>A0A1J4MSP4_9CRYT</name>
<dbReference type="CDD" id="cd09253">
    <property type="entry name" value="AP-4_Mu4_Cterm"/>
    <property type="match status" value="1"/>
</dbReference>
<dbReference type="PIRSF" id="PIRSF005992">
    <property type="entry name" value="Clathrin_mu"/>
    <property type="match status" value="1"/>
</dbReference>
<evidence type="ECO:0000256" key="1">
    <source>
        <dbReference type="ARBA" id="ARBA00004308"/>
    </source>
</evidence>
<dbReference type="VEuPathDB" id="CryptoDB:cand_021640"/>
<evidence type="ECO:0000259" key="6">
    <source>
        <dbReference type="PROSITE" id="PS51072"/>
    </source>
</evidence>
<keyword evidence="2 5" id="KW-0813">Transport</keyword>
<dbReference type="AlphaFoldDB" id="A0A1J4MSP4"/>
<keyword evidence="4" id="KW-0472">Membrane</keyword>
<dbReference type="InterPro" id="IPR022775">
    <property type="entry name" value="AP_mu_sigma_su"/>
</dbReference>
<evidence type="ECO:0000313" key="7">
    <source>
        <dbReference type="EMBL" id="OII77182.1"/>
    </source>
</evidence>
<dbReference type="InterPro" id="IPR028565">
    <property type="entry name" value="MHD"/>
</dbReference>
<gene>
    <name evidence="7" type="ORF">cand_021640</name>
</gene>
<dbReference type="InterPro" id="IPR050431">
    <property type="entry name" value="Adaptor_comp_med_subunit"/>
</dbReference>
<comment type="similarity">
    <text evidence="5">Belongs to the adaptor complexes medium subunit family.</text>
</comment>
<dbReference type="GO" id="GO:0030131">
    <property type="term" value="C:clathrin adaptor complex"/>
    <property type="evidence" value="ECO:0007669"/>
    <property type="project" value="UniProtKB-UniRule"/>
</dbReference>
<evidence type="ECO:0000256" key="5">
    <source>
        <dbReference type="PIRNR" id="PIRNR005992"/>
    </source>
</evidence>
<dbReference type="InterPro" id="IPR011012">
    <property type="entry name" value="Longin-like_dom_sf"/>
</dbReference>
<keyword evidence="8" id="KW-1185">Reference proteome</keyword>
<dbReference type="PROSITE" id="PS51072">
    <property type="entry name" value="MHD"/>
    <property type="match status" value="1"/>
</dbReference>
<dbReference type="GO" id="GO:0016192">
    <property type="term" value="P:vesicle-mediated transport"/>
    <property type="evidence" value="ECO:0007669"/>
    <property type="project" value="InterPro"/>
</dbReference>
<keyword evidence="3 5" id="KW-0653">Protein transport</keyword>
<dbReference type="RefSeq" id="XP_067069028.1">
    <property type="nucleotide sequence ID" value="XM_067212394.1"/>
</dbReference>
<dbReference type="SUPFAM" id="SSF64356">
    <property type="entry name" value="SNARE-like"/>
    <property type="match status" value="1"/>
</dbReference>
<accession>A0A1J4MSP4</accession>
<feature type="domain" description="MHD" evidence="6">
    <location>
        <begin position="245"/>
        <end position="539"/>
    </location>
</feature>
<evidence type="ECO:0000256" key="4">
    <source>
        <dbReference type="ARBA" id="ARBA00023136"/>
    </source>
</evidence>
<dbReference type="FunFam" id="3.30.450.60:FF:000002">
    <property type="entry name" value="AP-2 complex subunit mu, putative"/>
    <property type="match status" value="1"/>
</dbReference>
<dbReference type="GO" id="GO:0006886">
    <property type="term" value="P:intracellular protein transport"/>
    <property type="evidence" value="ECO:0007669"/>
    <property type="project" value="UniProtKB-UniRule"/>
</dbReference>
<dbReference type="Gene3D" id="3.30.450.60">
    <property type="match status" value="1"/>
</dbReference>
<evidence type="ECO:0000313" key="8">
    <source>
        <dbReference type="Proteomes" id="UP000186804"/>
    </source>
</evidence>
<reference evidence="7 8" key="1">
    <citation type="submission" date="2016-10" db="EMBL/GenBank/DDBJ databases">
        <title>Reductive evolution of mitochondrial metabolism and differential evolution of invasion-related proteins in Cryptosporidium.</title>
        <authorList>
            <person name="Liu S."/>
            <person name="Roellig D.M."/>
            <person name="Guo Y."/>
            <person name="Li N."/>
            <person name="Frace M.A."/>
            <person name="Tang K."/>
            <person name="Zhang L."/>
            <person name="Feng Y."/>
            <person name="Xiao L."/>
        </authorList>
    </citation>
    <scope>NUCLEOTIDE SEQUENCE [LARGE SCALE GENOMIC DNA]</scope>
    <source>
        <strain evidence="7">30847</strain>
    </source>
</reference>
<dbReference type="Gene3D" id="2.60.40.1170">
    <property type="entry name" value="Mu homology domain, subdomain B"/>
    <property type="match status" value="2"/>
</dbReference>
<evidence type="ECO:0000256" key="2">
    <source>
        <dbReference type="ARBA" id="ARBA00022448"/>
    </source>
</evidence>
<dbReference type="SUPFAM" id="SSF49447">
    <property type="entry name" value="Second domain of Mu2 adaptin subunit (ap50) of ap2 adaptor"/>
    <property type="match status" value="1"/>
</dbReference>
<sequence length="541" mass="61928">MIHQFMVLNGRGDTIILRNFRSENRYYCINIVHDAFYKYIKTNQGDCCPMFNFKGLNYIYLSQNGLYFVCTSMFNVCPSYIVELLYRVIKVVRDFCGVLNEESIRKNFILIYELIDEIVDYGYPQLTNTEQLKHCIYNEIIITKCSDLLYGKNILNSSSIIELANAIPQTLSIIPAGMLSTSSPGIVGINKSLGPVTNHSMTTHYPKTISSNATQRPINSSIVISQNDNKIFSLFGNYNTMIERKNEIFVDIFERVTVVLDYNGNIVRCNIDGSILMKSYLIGEPELMLGFTDNIILSDDYNYTSTSPLNITSDLATVIDDCNFHECVDVNEFLQNKIIILRPPEGEFILMNYRVSTGCLKIPFKTTTIIEPSGNSPNIFESIGNLSDNNRNNRSDCTKLDFVIKIKSEIPSNLHTTNLIITCPVPKKVSNIIFETIHPLIPIPQSSFYNEKQHKIVWNIKRIPGKTEIALKCKITLNSSIPTNILKREIGPVYLNFEIPMFNVSNLQIKYLKITDKQRSHNNFRWVRYVTQSNSYVCRTF</sequence>
<dbReference type="Proteomes" id="UP000186804">
    <property type="component" value="Unassembled WGS sequence"/>
</dbReference>